<dbReference type="PROSITE" id="PS50011">
    <property type="entry name" value="PROTEIN_KINASE_DOM"/>
    <property type="match status" value="1"/>
</dbReference>
<dbReference type="InParanoid" id="A0A369JVY4"/>
<dbReference type="Gene3D" id="1.10.510.10">
    <property type="entry name" value="Transferase(Phosphotransferase) domain 1"/>
    <property type="match status" value="1"/>
</dbReference>
<gene>
    <name evidence="2" type="ORF">Hypma_007510</name>
</gene>
<dbReference type="PANTHER" id="PTHR44167:SF30">
    <property type="entry name" value="PHOSPHORYLASE KINASE"/>
    <property type="match status" value="1"/>
</dbReference>
<dbReference type="SUPFAM" id="SSF56112">
    <property type="entry name" value="Protein kinase-like (PK-like)"/>
    <property type="match status" value="1"/>
</dbReference>
<dbReference type="PANTHER" id="PTHR44167">
    <property type="entry name" value="OVARIAN-SPECIFIC SERINE/THREONINE-PROTEIN KINASE LOK-RELATED"/>
    <property type="match status" value="1"/>
</dbReference>
<dbReference type="InterPro" id="IPR000719">
    <property type="entry name" value="Prot_kinase_dom"/>
</dbReference>
<dbReference type="Proteomes" id="UP000076154">
    <property type="component" value="Unassembled WGS sequence"/>
</dbReference>
<feature type="domain" description="Protein kinase" evidence="1">
    <location>
        <begin position="64"/>
        <end position="353"/>
    </location>
</feature>
<dbReference type="GO" id="GO:0005634">
    <property type="term" value="C:nucleus"/>
    <property type="evidence" value="ECO:0007669"/>
    <property type="project" value="TreeGrafter"/>
</dbReference>
<name>A0A369JVY4_HYPMA</name>
<evidence type="ECO:0000313" key="2">
    <source>
        <dbReference type="EMBL" id="RDB25502.1"/>
    </source>
</evidence>
<keyword evidence="3" id="KW-1185">Reference proteome</keyword>
<dbReference type="GO" id="GO:0044773">
    <property type="term" value="P:mitotic DNA damage checkpoint signaling"/>
    <property type="evidence" value="ECO:0007669"/>
    <property type="project" value="TreeGrafter"/>
</dbReference>
<dbReference type="GO" id="GO:0004674">
    <property type="term" value="F:protein serine/threonine kinase activity"/>
    <property type="evidence" value="ECO:0007669"/>
    <property type="project" value="TreeGrafter"/>
</dbReference>
<dbReference type="STRING" id="39966.A0A369JVY4"/>
<dbReference type="GO" id="GO:0005524">
    <property type="term" value="F:ATP binding"/>
    <property type="evidence" value="ECO:0007669"/>
    <property type="project" value="InterPro"/>
</dbReference>
<dbReference type="OrthoDB" id="5987198at2759"/>
<evidence type="ECO:0000313" key="3">
    <source>
        <dbReference type="Proteomes" id="UP000076154"/>
    </source>
</evidence>
<comment type="caution">
    <text evidence="2">The sequence shown here is derived from an EMBL/GenBank/DDBJ whole genome shotgun (WGS) entry which is preliminary data.</text>
</comment>
<sequence length="379" mass="43872">MADSEEMRPQAFAATTDITKGELFPRERFWRDHQPWLKERGYRLRARYQPDWIASWKTDPQKIWFSCEDSLIGTFSHVLDATRADGIPVALKRIRPSDHPEEVGVGQLFSSEPLAHHQNNHCIPILDVLQVPDDDDCLILVMPFLYPWDYWPFETIGEVVDFFRQIFEGLNFMHQNHVSHRDCKSNNIMADMLPLCKSPPHPCKQRRTLNLMSRVKQRSSRTQTPIKYYLVDFGLSRLYNPEDAPHLEIGGWGGDKTVPEFQAHDDSLCDPFAMDVYCIANIVRQNFLEGRNHIRAKKGFDFMRELIADMTNDDPSARPKMDQVVSRYTDIVKGLSNWKLRSRVATVNEHPVLGVVRSVAHWSKQLRVMASRTPSIPMA</sequence>
<accession>A0A369JVY4</accession>
<dbReference type="InterPro" id="IPR011009">
    <property type="entry name" value="Kinase-like_dom_sf"/>
</dbReference>
<proteinExistence type="predicted"/>
<dbReference type="EMBL" id="LUEZ02000041">
    <property type="protein sequence ID" value="RDB25502.1"/>
    <property type="molecule type" value="Genomic_DNA"/>
</dbReference>
<organism evidence="2 3">
    <name type="scientific">Hypsizygus marmoreus</name>
    <name type="common">White beech mushroom</name>
    <name type="synonym">Agaricus marmoreus</name>
    <dbReference type="NCBI Taxonomy" id="39966"/>
    <lineage>
        <taxon>Eukaryota</taxon>
        <taxon>Fungi</taxon>
        <taxon>Dikarya</taxon>
        <taxon>Basidiomycota</taxon>
        <taxon>Agaricomycotina</taxon>
        <taxon>Agaricomycetes</taxon>
        <taxon>Agaricomycetidae</taxon>
        <taxon>Agaricales</taxon>
        <taxon>Tricholomatineae</taxon>
        <taxon>Lyophyllaceae</taxon>
        <taxon>Hypsizygus</taxon>
    </lineage>
</organism>
<dbReference type="Pfam" id="PF00069">
    <property type="entry name" value="Pkinase"/>
    <property type="match status" value="1"/>
</dbReference>
<reference evidence="2" key="1">
    <citation type="submission" date="2018-04" db="EMBL/GenBank/DDBJ databases">
        <title>Whole genome sequencing of Hypsizygus marmoreus.</title>
        <authorList>
            <person name="Choi I.-G."/>
            <person name="Min B."/>
            <person name="Kim J.-G."/>
            <person name="Kim S."/>
            <person name="Oh Y.-L."/>
            <person name="Kong W.-S."/>
            <person name="Park H."/>
            <person name="Jeong J."/>
            <person name="Song E.-S."/>
        </authorList>
    </citation>
    <scope>NUCLEOTIDE SEQUENCE [LARGE SCALE GENOMIC DNA]</scope>
    <source>
        <strain evidence="2">51987-8</strain>
    </source>
</reference>
<evidence type="ECO:0000259" key="1">
    <source>
        <dbReference type="PROSITE" id="PS50011"/>
    </source>
</evidence>
<dbReference type="SMART" id="SM00220">
    <property type="entry name" value="S_TKc"/>
    <property type="match status" value="1"/>
</dbReference>
<protein>
    <recommendedName>
        <fullName evidence="1">Protein kinase domain-containing protein</fullName>
    </recommendedName>
</protein>
<dbReference type="AlphaFoldDB" id="A0A369JVY4"/>